<dbReference type="Pfam" id="PF03781">
    <property type="entry name" value="FGE-sulfatase"/>
    <property type="match status" value="1"/>
</dbReference>
<dbReference type="InterPro" id="IPR005532">
    <property type="entry name" value="SUMF_dom"/>
</dbReference>
<comment type="caution">
    <text evidence="2">The sequence shown here is derived from an EMBL/GenBank/DDBJ whole genome shotgun (WGS) entry which is preliminary data.</text>
</comment>
<dbReference type="SUPFAM" id="SSF56436">
    <property type="entry name" value="C-type lectin-like"/>
    <property type="match status" value="1"/>
</dbReference>
<gene>
    <name evidence="2" type="ORF">EVB03_00530</name>
</gene>
<evidence type="ECO:0000259" key="1">
    <source>
        <dbReference type="Pfam" id="PF03781"/>
    </source>
</evidence>
<dbReference type="AlphaFoldDB" id="A0A520MPJ1"/>
<protein>
    <submittedName>
        <fullName evidence="2">Formylglycine-generating enzyme family protein</fullName>
    </submittedName>
</protein>
<dbReference type="InterPro" id="IPR016187">
    <property type="entry name" value="CTDL_fold"/>
</dbReference>
<evidence type="ECO:0000313" key="2">
    <source>
        <dbReference type="EMBL" id="RZO23105.1"/>
    </source>
</evidence>
<accession>A0A520MPJ1</accession>
<feature type="domain" description="Sulfatase-modifying factor enzyme-like" evidence="1">
    <location>
        <begin position="10"/>
        <end position="294"/>
    </location>
</feature>
<dbReference type="InterPro" id="IPR042095">
    <property type="entry name" value="SUMF_sf"/>
</dbReference>
<dbReference type="Gene3D" id="3.90.1580.10">
    <property type="entry name" value="paralog of FGE (formylglycine-generating enzyme)"/>
    <property type="match status" value="1"/>
</dbReference>
<dbReference type="PANTHER" id="PTHR23150">
    <property type="entry name" value="SULFATASE MODIFYING FACTOR 1, 2"/>
    <property type="match status" value="1"/>
</dbReference>
<dbReference type="EMBL" id="SHBP01000001">
    <property type="protein sequence ID" value="RZO23105.1"/>
    <property type="molecule type" value="Genomic_DNA"/>
</dbReference>
<evidence type="ECO:0000313" key="3">
    <source>
        <dbReference type="Proteomes" id="UP000315889"/>
    </source>
</evidence>
<organism evidence="2 3">
    <name type="scientific">SAR92 clade bacterium</name>
    <dbReference type="NCBI Taxonomy" id="2315479"/>
    <lineage>
        <taxon>Bacteria</taxon>
        <taxon>Pseudomonadati</taxon>
        <taxon>Pseudomonadota</taxon>
        <taxon>Gammaproteobacteria</taxon>
        <taxon>Cellvibrionales</taxon>
        <taxon>Porticoccaceae</taxon>
        <taxon>SAR92 clade</taxon>
    </lineage>
</organism>
<dbReference type="InterPro" id="IPR051043">
    <property type="entry name" value="Sulfatase_Mod_Factor_Kinase"/>
</dbReference>
<dbReference type="Proteomes" id="UP000315889">
    <property type="component" value="Unassembled WGS sequence"/>
</dbReference>
<dbReference type="GO" id="GO:0120147">
    <property type="term" value="F:formylglycine-generating oxidase activity"/>
    <property type="evidence" value="ECO:0007669"/>
    <property type="project" value="TreeGrafter"/>
</dbReference>
<reference evidence="2 3" key="1">
    <citation type="submission" date="2019-02" db="EMBL/GenBank/DDBJ databases">
        <title>Prokaryotic population dynamics and viral predation in marine succession experiment using metagenomics: the confinement effect.</title>
        <authorList>
            <person name="Haro-Moreno J.M."/>
            <person name="Rodriguez-Valera F."/>
            <person name="Lopez-Perez M."/>
        </authorList>
    </citation>
    <scope>NUCLEOTIDE SEQUENCE [LARGE SCALE GENOMIC DNA]</scope>
    <source>
        <strain evidence="2">MED-G170</strain>
    </source>
</reference>
<proteinExistence type="predicted"/>
<dbReference type="PANTHER" id="PTHR23150:SF19">
    <property type="entry name" value="FORMYLGLYCINE-GENERATING ENZYME"/>
    <property type="match status" value="1"/>
</dbReference>
<name>A0A520MPJ1_9GAMM</name>
<sequence>MACLPESEAGQTVNISGGEFTFGDNRYYPDEGPAKESRVADFNIDKTEVTNGQFREFVEATGYVTAAERGLSEEEFPNISSEFRVPGSMVFVAPNLDQPSSPATWWRFIPGANWRHPEGPGSSITGRDAFPVVQVIHLDAEAYAQWLGRRLPSEAEWEYASRGGLKGATFSWGEELPDNGRSKANTWQGHFPYNNMNEDGFIGSSPVGCFGANGYGLYDTTGNVWEWTDTPYGPDRKHNYGSQGYDPQQPGVTVKTLKGGSFLCSDNYCQRFRPAARQAQDTTLASSHIGFRTASDIEVLSSPIGVK</sequence>